<keyword evidence="1" id="KW-1133">Transmembrane helix</keyword>
<evidence type="ECO:0000313" key="2">
    <source>
        <dbReference type="EMBL" id="PWK20280.1"/>
    </source>
</evidence>
<gene>
    <name evidence="2" type="ORF">LV89_03823</name>
</gene>
<dbReference type="RefSeq" id="WP_262509871.1">
    <property type="nucleotide sequence ID" value="NZ_QGGO01000025.1"/>
</dbReference>
<reference evidence="2 3" key="1">
    <citation type="submission" date="2018-05" db="EMBL/GenBank/DDBJ databases">
        <title>Genomic Encyclopedia of Archaeal and Bacterial Type Strains, Phase II (KMG-II): from individual species to whole genera.</title>
        <authorList>
            <person name="Goeker M."/>
        </authorList>
    </citation>
    <scope>NUCLEOTIDE SEQUENCE [LARGE SCALE GENOMIC DNA]</scope>
    <source>
        <strain evidence="2 3">DSM 22214</strain>
    </source>
</reference>
<comment type="caution">
    <text evidence="2">The sequence shown here is derived from an EMBL/GenBank/DDBJ whole genome shotgun (WGS) entry which is preliminary data.</text>
</comment>
<dbReference type="Proteomes" id="UP000245489">
    <property type="component" value="Unassembled WGS sequence"/>
</dbReference>
<feature type="transmembrane region" description="Helical" evidence="1">
    <location>
        <begin position="14"/>
        <end position="35"/>
    </location>
</feature>
<name>A0A316EBI4_9BACT</name>
<sequence>MNHIHFNIPVADGIVELALIAIPIVAFFCIAGAFADRIAKDTK</sequence>
<keyword evidence="1" id="KW-0812">Transmembrane</keyword>
<dbReference type="AlphaFoldDB" id="A0A316EBI4"/>
<evidence type="ECO:0000313" key="3">
    <source>
        <dbReference type="Proteomes" id="UP000245489"/>
    </source>
</evidence>
<keyword evidence="3" id="KW-1185">Reference proteome</keyword>
<keyword evidence="1" id="KW-0472">Membrane</keyword>
<protein>
    <submittedName>
        <fullName evidence="2">Uncharacterized protein</fullName>
    </submittedName>
</protein>
<organism evidence="2 3">
    <name type="scientific">Arcicella aurantiaca</name>
    <dbReference type="NCBI Taxonomy" id="591202"/>
    <lineage>
        <taxon>Bacteria</taxon>
        <taxon>Pseudomonadati</taxon>
        <taxon>Bacteroidota</taxon>
        <taxon>Cytophagia</taxon>
        <taxon>Cytophagales</taxon>
        <taxon>Flectobacillaceae</taxon>
        <taxon>Arcicella</taxon>
    </lineage>
</organism>
<dbReference type="EMBL" id="QGGO01000025">
    <property type="protein sequence ID" value="PWK20280.1"/>
    <property type="molecule type" value="Genomic_DNA"/>
</dbReference>
<proteinExistence type="predicted"/>
<accession>A0A316EBI4</accession>
<evidence type="ECO:0000256" key="1">
    <source>
        <dbReference type="SAM" id="Phobius"/>
    </source>
</evidence>